<organism evidence="6 7">
    <name type="scientific">Extibacter muris</name>
    <dbReference type="NCBI Taxonomy" id="1796622"/>
    <lineage>
        <taxon>Bacteria</taxon>
        <taxon>Bacillati</taxon>
        <taxon>Bacillota</taxon>
        <taxon>Clostridia</taxon>
        <taxon>Lachnospirales</taxon>
        <taxon>Lachnospiraceae</taxon>
        <taxon>Extibacter</taxon>
    </lineage>
</organism>
<evidence type="ECO:0000259" key="4">
    <source>
        <dbReference type="PROSITE" id="PS50110"/>
    </source>
</evidence>
<feature type="domain" description="Response regulatory" evidence="4">
    <location>
        <begin position="3"/>
        <end position="125"/>
    </location>
</feature>
<feature type="modified residue" description="4-aspartylphosphate" evidence="3">
    <location>
        <position position="60"/>
    </location>
</feature>
<dbReference type="PROSITE" id="PS50110">
    <property type="entry name" value="RESPONSE_REGULATORY"/>
    <property type="match status" value="1"/>
</dbReference>
<dbReference type="InterPro" id="IPR001789">
    <property type="entry name" value="Sig_transdc_resp-reg_receiver"/>
</dbReference>
<dbReference type="PROSITE" id="PS50930">
    <property type="entry name" value="HTH_LYTTR"/>
    <property type="match status" value="1"/>
</dbReference>
<name>A0A4R4FCA1_9FIRM</name>
<dbReference type="Gene3D" id="3.40.50.2300">
    <property type="match status" value="1"/>
</dbReference>
<dbReference type="Pfam" id="PF00072">
    <property type="entry name" value="Response_reg"/>
    <property type="match status" value="1"/>
</dbReference>
<dbReference type="PANTHER" id="PTHR37299">
    <property type="entry name" value="TRANSCRIPTIONAL REGULATOR-RELATED"/>
    <property type="match status" value="1"/>
</dbReference>
<protein>
    <recommendedName>
        <fullName evidence="1">Stage 0 sporulation protein A homolog</fullName>
    </recommendedName>
</protein>
<dbReference type="InterPro" id="IPR046947">
    <property type="entry name" value="LytR-like"/>
</dbReference>
<dbReference type="Proteomes" id="UP000295710">
    <property type="component" value="Unassembled WGS sequence"/>
</dbReference>
<dbReference type="PANTHER" id="PTHR37299:SF1">
    <property type="entry name" value="STAGE 0 SPORULATION PROTEIN A HOMOLOG"/>
    <property type="match status" value="1"/>
</dbReference>
<dbReference type="GO" id="GO:0000156">
    <property type="term" value="F:phosphorelay response regulator activity"/>
    <property type="evidence" value="ECO:0007669"/>
    <property type="project" value="InterPro"/>
</dbReference>
<sequence length="241" mass="28310">MIRVAIVDDNPQIVELVHTIVLDKVGKNQEQSDNVKCFTKPIMLRYVLEENRQYDLYLLDVEMPGVNGIELAKYIRKIQENAYIVFLTSHPEFAIYSYDLSIQAYQYILKSKMKTTLPYVLEKIQNNLKNKTDQFLVIHNNIRYEKIDHPKIIRMYKEGKNTVIVTDNGVHKKRTTLEKVLKELEGSSFIQIERGSIVNIERIDKIIRNEVHMDNGDVMEISRANVKSVKQRINQYWGEHI</sequence>
<evidence type="ECO:0000256" key="1">
    <source>
        <dbReference type="ARBA" id="ARBA00018672"/>
    </source>
</evidence>
<dbReference type="CDD" id="cd00156">
    <property type="entry name" value="REC"/>
    <property type="match status" value="1"/>
</dbReference>
<dbReference type="SUPFAM" id="SSF52172">
    <property type="entry name" value="CheY-like"/>
    <property type="match status" value="1"/>
</dbReference>
<evidence type="ECO:0000313" key="6">
    <source>
        <dbReference type="EMBL" id="TDA20283.1"/>
    </source>
</evidence>
<comment type="function">
    <text evidence="2">May play the central regulatory role in sporulation. It may be an element of the effector pathway responsible for the activation of sporulation genes in response to nutritional stress. Spo0A may act in concert with spo0H (a sigma factor) to control the expression of some genes that are critical to the sporulation process.</text>
</comment>
<dbReference type="SMART" id="SM00448">
    <property type="entry name" value="REC"/>
    <property type="match status" value="1"/>
</dbReference>
<evidence type="ECO:0000259" key="5">
    <source>
        <dbReference type="PROSITE" id="PS50930"/>
    </source>
</evidence>
<accession>A0A4R4FCA1</accession>
<reference evidence="6 7" key="1">
    <citation type="journal article" date="2016" name="Nat. Microbiol.">
        <title>The Mouse Intestinal Bacterial Collection (miBC) provides host-specific insight into cultured diversity and functional potential of the gut microbiota.</title>
        <authorList>
            <person name="Lagkouvardos I."/>
            <person name="Pukall R."/>
            <person name="Abt B."/>
            <person name="Foesel B.U."/>
            <person name="Meier-Kolthoff J.P."/>
            <person name="Kumar N."/>
            <person name="Bresciani A."/>
            <person name="Martinez I."/>
            <person name="Just S."/>
            <person name="Ziegler C."/>
            <person name="Brugiroux S."/>
            <person name="Garzetti D."/>
            <person name="Wenning M."/>
            <person name="Bui T.P."/>
            <person name="Wang J."/>
            <person name="Hugenholtz F."/>
            <person name="Plugge C.M."/>
            <person name="Peterson D.A."/>
            <person name="Hornef M.W."/>
            <person name="Baines J.F."/>
            <person name="Smidt H."/>
            <person name="Walter J."/>
            <person name="Kristiansen K."/>
            <person name="Nielsen H.B."/>
            <person name="Haller D."/>
            <person name="Overmann J."/>
            <person name="Stecher B."/>
            <person name="Clavel T."/>
        </authorList>
    </citation>
    <scope>NUCLEOTIDE SEQUENCE [LARGE SCALE GENOMIC DNA]</scope>
    <source>
        <strain evidence="6 7">DSM 28560</strain>
    </source>
</reference>
<feature type="domain" description="HTH LytTR-type" evidence="5">
    <location>
        <begin position="136"/>
        <end position="235"/>
    </location>
</feature>
<dbReference type="RefSeq" id="WP_132281030.1">
    <property type="nucleotide sequence ID" value="NZ_JAOBST010000066.1"/>
</dbReference>
<keyword evidence="3" id="KW-0597">Phosphoprotein</keyword>
<dbReference type="EMBL" id="SMMX01000025">
    <property type="protein sequence ID" value="TDA20283.1"/>
    <property type="molecule type" value="Genomic_DNA"/>
</dbReference>
<dbReference type="GO" id="GO:0003677">
    <property type="term" value="F:DNA binding"/>
    <property type="evidence" value="ECO:0007669"/>
    <property type="project" value="InterPro"/>
</dbReference>
<gene>
    <name evidence="6" type="ORF">E1963_17895</name>
</gene>
<dbReference type="Pfam" id="PF04397">
    <property type="entry name" value="LytTR"/>
    <property type="match status" value="1"/>
</dbReference>
<dbReference type="Gene3D" id="2.40.50.1020">
    <property type="entry name" value="LytTr DNA-binding domain"/>
    <property type="match status" value="1"/>
</dbReference>
<dbReference type="InterPro" id="IPR007492">
    <property type="entry name" value="LytTR_DNA-bd_dom"/>
</dbReference>
<dbReference type="InterPro" id="IPR011006">
    <property type="entry name" value="CheY-like_superfamily"/>
</dbReference>
<comment type="caution">
    <text evidence="6">The sequence shown here is derived from an EMBL/GenBank/DDBJ whole genome shotgun (WGS) entry which is preliminary data.</text>
</comment>
<dbReference type="AlphaFoldDB" id="A0A4R4FCA1"/>
<evidence type="ECO:0000256" key="2">
    <source>
        <dbReference type="ARBA" id="ARBA00024867"/>
    </source>
</evidence>
<evidence type="ECO:0000256" key="3">
    <source>
        <dbReference type="PROSITE-ProRule" id="PRU00169"/>
    </source>
</evidence>
<keyword evidence="7" id="KW-1185">Reference proteome</keyword>
<evidence type="ECO:0000313" key="7">
    <source>
        <dbReference type="Proteomes" id="UP000295710"/>
    </source>
</evidence>
<dbReference type="SMART" id="SM00850">
    <property type="entry name" value="LytTR"/>
    <property type="match status" value="1"/>
</dbReference>
<proteinExistence type="predicted"/>